<dbReference type="PROSITE" id="PS50011">
    <property type="entry name" value="PROTEIN_KINASE_DOM"/>
    <property type="match status" value="1"/>
</dbReference>
<dbReference type="Proteomes" id="UP000692954">
    <property type="component" value="Unassembled WGS sequence"/>
</dbReference>
<proteinExistence type="predicted"/>
<reference evidence="2" key="1">
    <citation type="submission" date="2021-01" db="EMBL/GenBank/DDBJ databases">
        <authorList>
            <consortium name="Genoscope - CEA"/>
            <person name="William W."/>
        </authorList>
    </citation>
    <scope>NUCLEOTIDE SEQUENCE</scope>
</reference>
<keyword evidence="3" id="KW-1185">Reference proteome</keyword>
<dbReference type="GO" id="GO:0005524">
    <property type="term" value="F:ATP binding"/>
    <property type="evidence" value="ECO:0007669"/>
    <property type="project" value="InterPro"/>
</dbReference>
<dbReference type="AlphaFoldDB" id="A0A8S1RCQ3"/>
<feature type="domain" description="Protein kinase" evidence="1">
    <location>
        <begin position="1"/>
        <end position="271"/>
    </location>
</feature>
<dbReference type="EMBL" id="CAJJDN010000156">
    <property type="protein sequence ID" value="CAD8125123.1"/>
    <property type="molecule type" value="Genomic_DNA"/>
</dbReference>
<organism evidence="2 3">
    <name type="scientific">Paramecium sonneborni</name>
    <dbReference type="NCBI Taxonomy" id="65129"/>
    <lineage>
        <taxon>Eukaryota</taxon>
        <taxon>Sar</taxon>
        <taxon>Alveolata</taxon>
        <taxon>Ciliophora</taxon>
        <taxon>Intramacronucleata</taxon>
        <taxon>Oligohymenophorea</taxon>
        <taxon>Peniculida</taxon>
        <taxon>Parameciidae</taxon>
        <taxon>Paramecium</taxon>
    </lineage>
</organism>
<dbReference type="InterPro" id="IPR000719">
    <property type="entry name" value="Prot_kinase_dom"/>
</dbReference>
<name>A0A8S1RCQ3_9CILI</name>
<comment type="caution">
    <text evidence="2">The sequence shown here is derived from an EMBL/GenBank/DDBJ whole genome shotgun (WGS) entry which is preliminary data.</text>
</comment>
<dbReference type="GO" id="GO:0004672">
    <property type="term" value="F:protein kinase activity"/>
    <property type="evidence" value="ECO:0007669"/>
    <property type="project" value="InterPro"/>
</dbReference>
<evidence type="ECO:0000313" key="2">
    <source>
        <dbReference type="EMBL" id="CAD8125123.1"/>
    </source>
</evidence>
<evidence type="ECO:0000313" key="3">
    <source>
        <dbReference type="Proteomes" id="UP000692954"/>
    </source>
</evidence>
<protein>
    <recommendedName>
        <fullName evidence="1">Protein kinase domain-containing protein</fullName>
    </recommendedName>
</protein>
<evidence type="ECO:0000259" key="1">
    <source>
        <dbReference type="PROSITE" id="PS50011"/>
    </source>
</evidence>
<accession>A0A8S1RCQ3</accession>
<sequence>MNKKNYKKRIQFDDQKDSEIIMDSLNYQQRLGEEHFNFVLKIQNFKKREKQIIIKYNCDSSATPLNKLNIQEDFKKIDIFNKIFMIANFIQNTSTPHGNLKPSNIIEHKDQLYLIDFRNPFIDKQNYLKQLSKQQKINFYPYLTTDMLQLLKLSSNEEKKQKLENMRLKQTVSEQIKQDIYALGLIMLQLFSKNQFKTNNDKFANIDYQLEIKSQNIEKVLRETYIPIYLQDLIKETIKRMLQDQEIPLLKIYQINYSRLREVYHLSMPVFDKTLQQQLQDNKTIRRLPPSSYSRLDSSPINRSDTYLIKQDSCEFLQDSLTQDCNNKNDESDFFDFKYRSPKKQIKEEQIDQFEKKNNYNKSQQGQQQSKLKCQNVIQNEVKQIEQFDQFQSKIESDELQQSIQENLNKLEQPKQIKQFQYKIDFQQHQKEQKSEQKSLEEKSNIKEGKQIEEKQIYQNIQNEQQQPQIEGISESISNENQHLYYLGLQSLEEFKEEQKILRAFARRQYFTDYLNKKNRFGFFKIADNTITRGFSETNKKEGEIITFSQKDSLIYHYKIYLNQKSRITYHLVNSCCNSCKIIKIQEYEGAVVYKGPNTYLPQGEGTMNKYQENVCYKGNWKNGVEEDENGKWYRLKLENLKYGDIYKYKGSFKNGKFNGFGIAYLNKERTILRKGKYKNGNPVYCHKIYEKYTNKVVAMNMFFCLSNIHIPFK</sequence>
<gene>
    <name evidence="2" type="ORF">PSON_ATCC_30995.1.T1560086</name>
</gene>